<protein>
    <recommendedName>
        <fullName evidence="3">FBD domain-containing protein</fullName>
    </recommendedName>
</protein>
<dbReference type="InterPro" id="IPR055312">
    <property type="entry name" value="FBL15-like"/>
</dbReference>
<evidence type="ECO:0000313" key="1">
    <source>
        <dbReference type="EMBL" id="TVU50009.1"/>
    </source>
</evidence>
<evidence type="ECO:0008006" key="3">
    <source>
        <dbReference type="Google" id="ProtNLM"/>
    </source>
</evidence>
<evidence type="ECO:0000313" key="2">
    <source>
        <dbReference type="Proteomes" id="UP000324897"/>
    </source>
</evidence>
<keyword evidence="2" id="KW-1185">Reference proteome</keyword>
<dbReference type="Gene3D" id="3.80.10.10">
    <property type="entry name" value="Ribonuclease Inhibitor"/>
    <property type="match status" value="1"/>
</dbReference>
<organism evidence="1 2">
    <name type="scientific">Eragrostis curvula</name>
    <name type="common">weeping love grass</name>
    <dbReference type="NCBI Taxonomy" id="38414"/>
    <lineage>
        <taxon>Eukaryota</taxon>
        <taxon>Viridiplantae</taxon>
        <taxon>Streptophyta</taxon>
        <taxon>Embryophyta</taxon>
        <taxon>Tracheophyta</taxon>
        <taxon>Spermatophyta</taxon>
        <taxon>Magnoliopsida</taxon>
        <taxon>Liliopsida</taxon>
        <taxon>Poales</taxon>
        <taxon>Poaceae</taxon>
        <taxon>PACMAD clade</taxon>
        <taxon>Chloridoideae</taxon>
        <taxon>Eragrostideae</taxon>
        <taxon>Eragrostidinae</taxon>
        <taxon>Eragrostis</taxon>
    </lineage>
</organism>
<gene>
    <name evidence="1" type="ORF">EJB05_01360</name>
</gene>
<reference evidence="1 2" key="1">
    <citation type="journal article" date="2019" name="Sci. Rep.">
        <title>A high-quality genome of Eragrostis curvula grass provides insights into Poaceae evolution and supports new strategies to enhance forage quality.</title>
        <authorList>
            <person name="Carballo J."/>
            <person name="Santos B.A.C.M."/>
            <person name="Zappacosta D."/>
            <person name="Garbus I."/>
            <person name="Selva J.P."/>
            <person name="Gallo C.A."/>
            <person name="Diaz A."/>
            <person name="Albertini E."/>
            <person name="Caccamo M."/>
            <person name="Echenique V."/>
        </authorList>
    </citation>
    <scope>NUCLEOTIDE SEQUENCE [LARGE SCALE GENOMIC DNA]</scope>
    <source>
        <strain evidence="2">cv. Victoria</strain>
        <tissue evidence="1">Leaf</tissue>
    </source>
</reference>
<sequence length="791" mass="86597">MVDDDATARISAPNLEVFACDTMCLPDRLLSFHGAGSVRRLEKIVLLSHINPDIDEHCNAGTIWILQHCTAADSLDISLSPGMMEGLDNEETMSRVPQLDNITNLAVDSRTPLYAHQLCERYMLKTLLHPQRERYDVEKISMEHLREATITGFHPSKYHQSLVQLIMAGAPALEKVTLELFVGKELHEDIPCDRGRWAPSVIEHYPKGPRCISGQQTRKGKKKRVQMVLFYPGISNIGEVVMTSKYCATPFNCSGFSDFAIPFSCSAFSKNDECHGEEPLTLSPLILILSLLSHAAAVEANAQIEADAQQVSEHRHVQVQAWSRARTTQHSFKLYIRLLGVGRARESQRNLNLNHGFIEDEQGRALRGASIGAGVLPPPDERMMGSETARMVAVLCSHTLRGAGGGQKDTDDSRRLIAAVDAALALRLCGGDVDELEINFVYGCPRNRFLYAPSGSGQYMCRHGHAGDITSEHVASWLRFGERRVTGRLTLAVPVLPRQSKTKRNLAAELPASTRAEAMSLTLGNASLAVPAAAAFHALVDLALTHARIEPGSADERNLSSLLSAAGCPRLRRLRLEYITGLAALRLDPAAATLEEANLNFLNDLASLELDAPGLRELRVTSCFRMLDDDATARISAPNLEVFACDTMCVPDRLLLFHGAGSVRRLEKIFLCSHFNHDIDEHYNAGAIWLLQHCTAAHSLDIALSPAKPPYAAALHRVACTPRSPGRCRRPPRRIGPRPRCRAPPAAAALHRAASGPACVAAALHRAASGPARVSAALHRVARHRRPPPRF</sequence>
<comment type="caution">
    <text evidence="1">The sequence shown here is derived from an EMBL/GenBank/DDBJ whole genome shotgun (WGS) entry which is preliminary data.</text>
</comment>
<dbReference type="EMBL" id="RWGY01000002">
    <property type="protein sequence ID" value="TVU50009.1"/>
    <property type="molecule type" value="Genomic_DNA"/>
</dbReference>
<proteinExistence type="predicted"/>
<dbReference type="AlphaFoldDB" id="A0A5J9WPD8"/>
<dbReference type="PANTHER" id="PTHR34709">
    <property type="entry name" value="OS10G0396666 PROTEIN"/>
    <property type="match status" value="1"/>
</dbReference>
<dbReference type="PANTHER" id="PTHR34709:SF78">
    <property type="entry name" value="FBD DOMAIN-CONTAINING PROTEIN"/>
    <property type="match status" value="1"/>
</dbReference>
<dbReference type="Proteomes" id="UP000324897">
    <property type="component" value="Chromosome 6"/>
</dbReference>
<accession>A0A5J9WPD8</accession>
<name>A0A5J9WPD8_9POAL</name>
<dbReference type="OrthoDB" id="688776at2759"/>
<dbReference type="Gramene" id="TVU50009">
    <property type="protein sequence ID" value="TVU50009"/>
    <property type="gene ID" value="EJB05_01360"/>
</dbReference>
<dbReference type="InterPro" id="IPR032675">
    <property type="entry name" value="LRR_dom_sf"/>
</dbReference>